<keyword evidence="5 6" id="KW-0472">Membrane</keyword>
<feature type="domain" description="MacB-like periplasmic core" evidence="8">
    <location>
        <begin position="20"/>
        <end position="231"/>
    </location>
</feature>
<dbReference type="InterPro" id="IPR025857">
    <property type="entry name" value="MacB_PCD"/>
</dbReference>
<keyword evidence="4 6" id="KW-1133">Transmembrane helix</keyword>
<feature type="transmembrane region" description="Helical" evidence="6">
    <location>
        <begin position="367"/>
        <end position="387"/>
    </location>
</feature>
<keyword evidence="2" id="KW-1003">Cell membrane</keyword>
<evidence type="ECO:0000256" key="5">
    <source>
        <dbReference type="ARBA" id="ARBA00023136"/>
    </source>
</evidence>
<feature type="transmembrane region" description="Helical" evidence="6">
    <location>
        <begin position="638"/>
        <end position="665"/>
    </location>
</feature>
<dbReference type="PANTHER" id="PTHR30572">
    <property type="entry name" value="MEMBRANE COMPONENT OF TRANSPORTER-RELATED"/>
    <property type="match status" value="1"/>
</dbReference>
<dbReference type="KEGG" id="spon:HME9304_02884"/>
<protein>
    <recommendedName>
        <fullName evidence="11">ABC transporter permease</fullName>
    </recommendedName>
</protein>
<feature type="transmembrane region" description="Helical" evidence="6">
    <location>
        <begin position="21"/>
        <end position="43"/>
    </location>
</feature>
<keyword evidence="3 6" id="KW-0812">Transmembrane</keyword>
<organism evidence="9 10">
    <name type="scientific">Flagellimonas maritima</name>
    <dbReference type="NCBI Taxonomy" id="1383885"/>
    <lineage>
        <taxon>Bacteria</taxon>
        <taxon>Pseudomonadati</taxon>
        <taxon>Bacteroidota</taxon>
        <taxon>Flavobacteriia</taxon>
        <taxon>Flavobacteriales</taxon>
        <taxon>Flavobacteriaceae</taxon>
        <taxon>Flagellimonas</taxon>
    </lineage>
</organism>
<feature type="transmembrane region" description="Helical" evidence="6">
    <location>
        <begin position="726"/>
        <end position="746"/>
    </location>
</feature>
<dbReference type="GO" id="GO:0022857">
    <property type="term" value="F:transmembrane transporter activity"/>
    <property type="evidence" value="ECO:0007669"/>
    <property type="project" value="TreeGrafter"/>
</dbReference>
<dbReference type="Proteomes" id="UP000248536">
    <property type="component" value="Chromosome"/>
</dbReference>
<proteinExistence type="predicted"/>
<dbReference type="Pfam" id="PF02687">
    <property type="entry name" value="FtsX"/>
    <property type="match status" value="2"/>
</dbReference>
<evidence type="ECO:0000256" key="1">
    <source>
        <dbReference type="ARBA" id="ARBA00004651"/>
    </source>
</evidence>
<feature type="domain" description="ABC3 transporter permease C-terminal" evidence="7">
    <location>
        <begin position="645"/>
        <end position="758"/>
    </location>
</feature>
<evidence type="ECO:0000256" key="4">
    <source>
        <dbReference type="ARBA" id="ARBA00022989"/>
    </source>
</evidence>
<gene>
    <name evidence="9" type="ORF">HME9304_02884</name>
</gene>
<name>A0A2Z4LWG1_9FLAO</name>
<evidence type="ECO:0000259" key="8">
    <source>
        <dbReference type="Pfam" id="PF12704"/>
    </source>
</evidence>
<accession>A0A2Z4LWG1</accession>
<feature type="transmembrane region" description="Helical" evidence="6">
    <location>
        <begin position="319"/>
        <end position="347"/>
    </location>
</feature>
<evidence type="ECO:0000256" key="3">
    <source>
        <dbReference type="ARBA" id="ARBA00022692"/>
    </source>
</evidence>
<reference evidence="9 10" key="1">
    <citation type="submission" date="2018-06" db="EMBL/GenBank/DDBJ databases">
        <title>Spongiibacterium sp. HME9304 Genome sequencing and assembly.</title>
        <authorList>
            <person name="Kang H."/>
            <person name="Kim H."/>
            <person name="Joh K."/>
        </authorList>
    </citation>
    <scope>NUCLEOTIDE SEQUENCE [LARGE SCALE GENOMIC DNA]</scope>
    <source>
        <strain evidence="9 10">HME9304</strain>
    </source>
</reference>
<evidence type="ECO:0000256" key="2">
    <source>
        <dbReference type="ARBA" id="ARBA00022475"/>
    </source>
</evidence>
<feature type="domain" description="ABC3 transporter permease C-terminal" evidence="7">
    <location>
        <begin position="278"/>
        <end position="394"/>
    </location>
</feature>
<dbReference type="Pfam" id="PF12704">
    <property type="entry name" value="MacB_PCD"/>
    <property type="match status" value="1"/>
</dbReference>
<evidence type="ECO:0000256" key="6">
    <source>
        <dbReference type="SAM" id="Phobius"/>
    </source>
</evidence>
<dbReference type="GO" id="GO:0005886">
    <property type="term" value="C:plasma membrane"/>
    <property type="evidence" value="ECO:0007669"/>
    <property type="project" value="UniProtKB-SubCell"/>
</dbReference>
<evidence type="ECO:0008006" key="11">
    <source>
        <dbReference type="Google" id="ProtNLM"/>
    </source>
</evidence>
<dbReference type="InterPro" id="IPR050250">
    <property type="entry name" value="Macrolide_Exporter_MacB"/>
</dbReference>
<feature type="transmembrane region" description="Helical" evidence="6">
    <location>
        <begin position="408"/>
        <end position="431"/>
    </location>
</feature>
<dbReference type="EMBL" id="CP030104">
    <property type="protein sequence ID" value="AWX45854.1"/>
    <property type="molecule type" value="Genomic_DNA"/>
</dbReference>
<keyword evidence="10" id="KW-1185">Reference proteome</keyword>
<evidence type="ECO:0000313" key="9">
    <source>
        <dbReference type="EMBL" id="AWX45854.1"/>
    </source>
</evidence>
<dbReference type="AlphaFoldDB" id="A0A2Z4LWG1"/>
<dbReference type="InterPro" id="IPR003838">
    <property type="entry name" value="ABC3_permease_C"/>
</dbReference>
<evidence type="ECO:0000259" key="7">
    <source>
        <dbReference type="Pfam" id="PF02687"/>
    </source>
</evidence>
<feature type="transmembrane region" description="Helical" evidence="6">
    <location>
        <begin position="275"/>
        <end position="299"/>
    </location>
</feature>
<dbReference type="OrthoDB" id="1385996at2"/>
<comment type="subcellular location">
    <subcellularLocation>
        <location evidence="1">Cell membrane</location>
        <topology evidence="1">Multi-pass membrane protein</topology>
    </subcellularLocation>
</comment>
<evidence type="ECO:0000313" key="10">
    <source>
        <dbReference type="Proteomes" id="UP000248536"/>
    </source>
</evidence>
<sequence length="765" mass="86236">MIRHNLKLIIRNLWANKIYTSIILLSLVVAFVCCNILISFLVYETNTDKFHSKQDRIFQVFSNDPFGESGRIPYIPKFLYGYLTNNYPEIADVSQIGNLDKASIEVEKTIFKDLNILLADESFFSVFDFPIGQGNKSGGLSPGNIVLTQEKAAILFGDSEAVGKSVSLITPDTIQQMTVSAIAKKSNSNSHLSFDALVHHSNFENRWNGGPSYALMTSNSSTEALQSKIKADSIRPGLLGPGKMDYFFEPLSNSYFTAENKMKYMKTRNPTFLKVGYIVCGLILFIASFNFINLFLLFWQDRRKEMGIKKTLGITQKGLFYFSIAEAGFYIITSFLLSLIITLLTIPVFNSVFEANLSPEYLLNIEVASHIALVILFSAALIVTFSVSKQWRMKPVNLMKNESSKVTFSGFLFTFQFIISITLTICSISIIEQMNYIENAPLGFNRNIIQLDTPDPKYSKVLPVLKQKIGQLPNVKGVTVSGGNPISGNRIVRYELENEKYYTPFLFGGDKDFIETLNLNLIEGSLPSAVHNGKLVNQKLIRQFDLSDPIGKKVPGTEDLIVGVVEDFTCGSFKEEIPPVIIAYYEDGPSLLIDYQGTNLGLLLPEIETKWKELFPDYFFSYKILEEELMKKYKEDTFFYNIIVTFAIISMILASFGLFALSWAVTQSRSKEMGIRKVLGASTGDIVNLLTYAFSKRILLAFIIAIPMGYYLMHQWLTRFANRIDLSIWIFILSGLIVILISVLTLSMQTIKATRKNPIEEISTE</sequence>
<dbReference type="PANTHER" id="PTHR30572:SF18">
    <property type="entry name" value="ABC-TYPE MACROLIDE FAMILY EXPORT SYSTEM PERMEASE COMPONENT 2"/>
    <property type="match status" value="1"/>
</dbReference>